<evidence type="ECO:0000259" key="2">
    <source>
        <dbReference type="PROSITE" id="PS50994"/>
    </source>
</evidence>
<dbReference type="InterPro" id="IPR036397">
    <property type="entry name" value="RNaseH_sf"/>
</dbReference>
<protein>
    <submittedName>
        <fullName evidence="3">Transposase</fullName>
    </submittedName>
</protein>
<evidence type="ECO:0000313" key="3">
    <source>
        <dbReference type="EMBL" id="SDJ25772.1"/>
    </source>
</evidence>
<dbReference type="Proteomes" id="UP000183255">
    <property type="component" value="Unassembled WGS sequence"/>
</dbReference>
<dbReference type="RefSeq" id="WP_031577633.1">
    <property type="nucleotide sequence ID" value="NZ_FNDZ01000011.1"/>
</dbReference>
<dbReference type="GO" id="GO:0015074">
    <property type="term" value="P:DNA integration"/>
    <property type="evidence" value="ECO:0007669"/>
    <property type="project" value="InterPro"/>
</dbReference>
<evidence type="ECO:0000313" key="4">
    <source>
        <dbReference type="Proteomes" id="UP000183255"/>
    </source>
</evidence>
<dbReference type="InterPro" id="IPR001584">
    <property type="entry name" value="Integrase_cat-core"/>
</dbReference>
<dbReference type="Gene3D" id="3.30.420.10">
    <property type="entry name" value="Ribonuclease H-like superfamily/Ribonuclease H"/>
    <property type="match status" value="1"/>
</dbReference>
<proteinExistence type="inferred from homology"/>
<dbReference type="PANTHER" id="PTHR35004">
    <property type="entry name" value="TRANSPOSASE RV3428C-RELATED"/>
    <property type="match status" value="1"/>
</dbReference>
<dbReference type="GO" id="GO:0003676">
    <property type="term" value="F:nucleic acid binding"/>
    <property type="evidence" value="ECO:0007669"/>
    <property type="project" value="InterPro"/>
</dbReference>
<dbReference type="NCBIfam" id="NF033546">
    <property type="entry name" value="transpos_IS21"/>
    <property type="match status" value="1"/>
</dbReference>
<name>A0A1G8S968_9CLOT</name>
<gene>
    <name evidence="3" type="ORF">SAMN05421804_1116</name>
</gene>
<dbReference type="PANTHER" id="PTHR35004:SF8">
    <property type="entry name" value="TRANSPOSASE RV3428C-RELATED"/>
    <property type="match status" value="1"/>
</dbReference>
<dbReference type="PROSITE" id="PS50994">
    <property type="entry name" value="INTEGRASE"/>
    <property type="match status" value="1"/>
</dbReference>
<organism evidence="3 4">
    <name type="scientific">Proteiniclasticum ruminis</name>
    <dbReference type="NCBI Taxonomy" id="398199"/>
    <lineage>
        <taxon>Bacteria</taxon>
        <taxon>Bacillati</taxon>
        <taxon>Bacillota</taxon>
        <taxon>Clostridia</taxon>
        <taxon>Eubacteriales</taxon>
        <taxon>Clostridiaceae</taxon>
        <taxon>Proteiniclasticum</taxon>
    </lineage>
</organism>
<dbReference type="SUPFAM" id="SSF53098">
    <property type="entry name" value="Ribonuclease H-like"/>
    <property type="match status" value="1"/>
</dbReference>
<comment type="similarity">
    <text evidence="1">Belongs to the transposase IS21/IS408/IS1162 family.</text>
</comment>
<feature type="domain" description="Integrase catalytic" evidence="2">
    <location>
        <begin position="134"/>
        <end position="314"/>
    </location>
</feature>
<dbReference type="InterPro" id="IPR012337">
    <property type="entry name" value="RNaseH-like_sf"/>
</dbReference>
<sequence>MANKIQVKLILELRSKNMSRNSIAEIRGMSRNSVSDVIKRSKQLGITYDDVKNKSPDDVYALFYPERHTIESLFAPPDYDHVHKELKRVGVTLKLLWHEYKNQCAKEGSIPMGYTKYCKGYGEHTQLSQLTSHLTHKPGNTVEVDWSGPTMSYVVQSTGEIITVYLLVATLPYSQYSYVEPCLNMKQQTWLRCHVHMYEYFRGVPIRTVCDNLKTGVVKHPREGDIILNDEYDALAHHYMTAIMPTRIKKPKDKASVEGTVGNIATSIIARLRHQRFGSFEALKDHISIALEDYNKTPFQKRDGSRYEVFLQEELSYLHRLPDIPYEIAEWVYGRAIGLNSHVIYAKNSYSCPYQYYGKKVDLRITDTQLEIYYRNERLQTHNKFPSYITNRYSTHEEDMPDKLKINDWYDERITRWASKIGPSTTVVINRIFSSVTIKEQGYNSSLSVLRLSNLYSEARLETACEIALSKIKVPRYNHLKSILSTNQDLLYKSDKASVNETSVEGYIRGAEYYGRKKR</sequence>
<dbReference type="AlphaFoldDB" id="A0A1G8S968"/>
<evidence type="ECO:0000256" key="1">
    <source>
        <dbReference type="ARBA" id="ARBA00009277"/>
    </source>
</evidence>
<dbReference type="Pfam" id="PF22483">
    <property type="entry name" value="Mu-transpos_C_2"/>
    <property type="match status" value="1"/>
</dbReference>
<dbReference type="InterPro" id="IPR054353">
    <property type="entry name" value="IstA-like_C"/>
</dbReference>
<dbReference type="EMBL" id="FNDZ01000011">
    <property type="protein sequence ID" value="SDJ25772.1"/>
    <property type="molecule type" value="Genomic_DNA"/>
</dbReference>
<accession>A0A1G8S968</accession>
<reference evidence="3 4" key="1">
    <citation type="submission" date="2016-10" db="EMBL/GenBank/DDBJ databases">
        <authorList>
            <person name="de Groot N.N."/>
        </authorList>
    </citation>
    <scope>NUCLEOTIDE SEQUENCE [LARGE SCALE GENOMIC DNA]</scope>
    <source>
        <strain evidence="3 4">CGMCC 1.5058</strain>
    </source>
</reference>